<evidence type="ECO:0000313" key="3">
    <source>
        <dbReference type="Proteomes" id="UP000220904"/>
    </source>
</evidence>
<accession>A0A2A7B6Q2</accession>
<evidence type="ECO:0000256" key="1">
    <source>
        <dbReference type="SAM" id="MobiDB-lite"/>
    </source>
</evidence>
<feature type="region of interest" description="Disordered" evidence="1">
    <location>
        <begin position="265"/>
        <end position="296"/>
    </location>
</feature>
<sequence length="296" mass="32948">MKNTTKKQSYIMILDWMVDKYKLKGNELLAYALIYGFSQDGESEYKGSFSYLSRWLGADRATIIRVLKRLESKGLLTKRQELVSGQMVNRYVAEVPEEVQKTVESKDDAPENPAESHPPDQWQNATSRKMPPVAKRDGDQWQNATGGSGKTPPSNTTGYTTGYTTPSCARGAQGGEPSPKDVFAEYAGTDKPLLEALTRFDAYRASRRGKVWDAQAARAVCDKLTQLADESKTTKRTEYMIASIMQSIEAGWSVLDHPKSWGGAPKLRKTVDRPEPSGNDFLKNAAHRRSLARKCG</sequence>
<comment type="caution">
    <text evidence="2">The sequence shown here is derived from an EMBL/GenBank/DDBJ whole genome shotgun (WGS) entry which is preliminary data.</text>
</comment>
<dbReference type="InterPro" id="IPR036390">
    <property type="entry name" value="WH_DNA-bd_sf"/>
</dbReference>
<feature type="compositionally biased region" description="Basic residues" evidence="1">
    <location>
        <begin position="285"/>
        <end position="296"/>
    </location>
</feature>
<feature type="compositionally biased region" description="Basic and acidic residues" evidence="1">
    <location>
        <begin position="98"/>
        <end position="109"/>
    </location>
</feature>
<reference evidence="2 3" key="1">
    <citation type="journal article" date="2017" name="Front. Microbiol.">
        <title>New Insights into the Diversity of the Genus Faecalibacterium.</title>
        <authorList>
            <person name="Benevides L."/>
            <person name="Burman S."/>
            <person name="Martin R."/>
            <person name="Robert V."/>
            <person name="Thomas M."/>
            <person name="Miquel S."/>
            <person name="Chain F."/>
            <person name="Sokol H."/>
            <person name="Bermudez-Humaran L.G."/>
            <person name="Morrison M."/>
            <person name="Langella P."/>
            <person name="Azevedo V.A."/>
            <person name="Chatel J.M."/>
            <person name="Soares S."/>
        </authorList>
    </citation>
    <scope>NUCLEOTIDE SEQUENCE [LARGE SCALE GENOMIC DNA]</scope>
    <source>
        <strain evidence="2 3">AHMP21</strain>
    </source>
</reference>
<dbReference type="OrthoDB" id="1821976at2"/>
<evidence type="ECO:0008006" key="4">
    <source>
        <dbReference type="Google" id="ProtNLM"/>
    </source>
</evidence>
<gene>
    <name evidence="2" type="ORF">CHR60_09860</name>
</gene>
<dbReference type="Gene3D" id="1.10.10.10">
    <property type="entry name" value="Winged helix-like DNA-binding domain superfamily/Winged helix DNA-binding domain"/>
    <property type="match status" value="1"/>
</dbReference>
<dbReference type="EMBL" id="NOUV01000014">
    <property type="protein sequence ID" value="PDX87009.1"/>
    <property type="molecule type" value="Genomic_DNA"/>
</dbReference>
<name>A0A2A7B6Q2_9FIRM</name>
<feature type="compositionally biased region" description="Polar residues" evidence="1">
    <location>
        <begin position="140"/>
        <end position="155"/>
    </location>
</feature>
<feature type="compositionally biased region" description="Low complexity" evidence="1">
    <location>
        <begin position="156"/>
        <end position="165"/>
    </location>
</feature>
<dbReference type="InterPro" id="IPR036388">
    <property type="entry name" value="WH-like_DNA-bd_sf"/>
</dbReference>
<dbReference type="RefSeq" id="WP_143406162.1">
    <property type="nucleotide sequence ID" value="NZ_NOUV01000014.1"/>
</dbReference>
<dbReference type="AlphaFoldDB" id="A0A2A7B6Q2"/>
<dbReference type="Proteomes" id="UP000220904">
    <property type="component" value="Unassembled WGS sequence"/>
</dbReference>
<evidence type="ECO:0000313" key="2">
    <source>
        <dbReference type="EMBL" id="PDX87009.1"/>
    </source>
</evidence>
<proteinExistence type="predicted"/>
<dbReference type="SUPFAM" id="SSF46785">
    <property type="entry name" value="Winged helix' DNA-binding domain"/>
    <property type="match status" value="1"/>
</dbReference>
<feature type="region of interest" description="Disordered" evidence="1">
    <location>
        <begin position="98"/>
        <end position="180"/>
    </location>
</feature>
<protein>
    <recommendedName>
        <fullName evidence="4">Helix-turn-helix domain-containing protein</fullName>
    </recommendedName>
</protein>
<dbReference type="Pfam" id="PF13730">
    <property type="entry name" value="HTH_36"/>
    <property type="match status" value="1"/>
</dbReference>
<organism evidence="2 3">
    <name type="scientific">Faecalibacterium prausnitzii</name>
    <dbReference type="NCBI Taxonomy" id="853"/>
    <lineage>
        <taxon>Bacteria</taxon>
        <taxon>Bacillati</taxon>
        <taxon>Bacillota</taxon>
        <taxon>Clostridia</taxon>
        <taxon>Eubacteriales</taxon>
        <taxon>Oscillospiraceae</taxon>
        <taxon>Faecalibacterium</taxon>
    </lineage>
</organism>